<evidence type="ECO:0000259" key="8">
    <source>
        <dbReference type="PROSITE" id="PS51695"/>
    </source>
</evidence>
<dbReference type="GO" id="GO:0008240">
    <property type="term" value="F:tripeptidyl-peptidase activity"/>
    <property type="evidence" value="ECO:0007669"/>
    <property type="project" value="TreeGrafter"/>
</dbReference>
<keyword evidence="3" id="KW-0479">Metal-binding</keyword>
<keyword evidence="6" id="KW-0106">Calcium</keyword>
<proteinExistence type="predicted"/>
<dbReference type="PANTHER" id="PTHR14218">
    <property type="entry name" value="PROTEASE S8 TRIPEPTIDYL PEPTIDASE I CLN2"/>
    <property type="match status" value="1"/>
</dbReference>
<protein>
    <recommendedName>
        <fullName evidence="8">Peptidase S53 domain-containing protein</fullName>
    </recommendedName>
</protein>
<gene>
    <name evidence="9" type="ORF">FC51_GL000976</name>
</gene>
<dbReference type="SUPFAM" id="SSF52743">
    <property type="entry name" value="Subtilisin-like"/>
    <property type="match status" value="1"/>
</dbReference>
<evidence type="ECO:0000256" key="5">
    <source>
        <dbReference type="ARBA" id="ARBA00022825"/>
    </source>
</evidence>
<keyword evidence="2" id="KW-0645">Protease</keyword>
<comment type="caution">
    <text evidence="9">The sequence shown here is derived from an EMBL/GenBank/DDBJ whole genome shotgun (WGS) entry which is preliminary data.</text>
</comment>
<evidence type="ECO:0000256" key="1">
    <source>
        <dbReference type="ARBA" id="ARBA00001913"/>
    </source>
</evidence>
<evidence type="ECO:0000256" key="2">
    <source>
        <dbReference type="ARBA" id="ARBA00022670"/>
    </source>
</evidence>
<dbReference type="RefSeq" id="WP_057909878.1">
    <property type="nucleotide sequence ID" value="NZ_AZGK01000002.1"/>
</dbReference>
<evidence type="ECO:0000256" key="3">
    <source>
        <dbReference type="ARBA" id="ARBA00022723"/>
    </source>
</evidence>
<dbReference type="GO" id="GO:0046872">
    <property type="term" value="F:metal ion binding"/>
    <property type="evidence" value="ECO:0007669"/>
    <property type="project" value="UniProtKB-KW"/>
</dbReference>
<organism evidence="9 10">
    <name type="scientific">Lentilactobacillus parabuchneri DSM 5707 = NBRC 107865</name>
    <dbReference type="NCBI Taxonomy" id="1423784"/>
    <lineage>
        <taxon>Bacteria</taxon>
        <taxon>Bacillati</taxon>
        <taxon>Bacillota</taxon>
        <taxon>Bacilli</taxon>
        <taxon>Lactobacillales</taxon>
        <taxon>Lactobacillaceae</taxon>
        <taxon>Lentilactobacillus</taxon>
    </lineage>
</organism>
<dbReference type="Pfam" id="PF09286">
    <property type="entry name" value="Pro-kuma_activ"/>
    <property type="match status" value="1"/>
</dbReference>
<name>A0A0R1YXK8_9LACO</name>
<evidence type="ECO:0000313" key="10">
    <source>
        <dbReference type="Proteomes" id="UP000051957"/>
    </source>
</evidence>
<dbReference type="SMART" id="SM00944">
    <property type="entry name" value="Pro-kuma_activ"/>
    <property type="match status" value="1"/>
</dbReference>
<dbReference type="GeneID" id="69802945"/>
<dbReference type="InterPro" id="IPR015366">
    <property type="entry name" value="S53_propep"/>
</dbReference>
<evidence type="ECO:0000256" key="7">
    <source>
        <dbReference type="ARBA" id="ARBA00023145"/>
    </source>
</evidence>
<comment type="cofactor">
    <cofactor evidence="1">
        <name>Ca(2+)</name>
        <dbReference type="ChEBI" id="CHEBI:29108"/>
    </cofactor>
</comment>
<evidence type="ECO:0000256" key="6">
    <source>
        <dbReference type="ARBA" id="ARBA00022837"/>
    </source>
</evidence>
<keyword evidence="5" id="KW-0720">Serine protease</keyword>
<dbReference type="CDD" id="cd04056">
    <property type="entry name" value="Peptidases_S53"/>
    <property type="match status" value="1"/>
</dbReference>
<dbReference type="CDD" id="cd11377">
    <property type="entry name" value="Pro-peptidase_S53"/>
    <property type="match status" value="1"/>
</dbReference>
<sequence length="642" mass="69556">MKRWGIQIFILGVSLLSIGVGTQNVQAKSDPIAETYGALTSTNLYRPAAIKSSTNTVIDIVLKPKDKTALFQQALDVNTPGSSQFKNYLTPSDIRDKYGQPQSVTDAWKAYLAKHHLKTFVYDSGLLLTVSGKVKDFDQTFKMNMKTATYHSNPLQFSKTQPVIPASLADTVWTVLGMGNHNQHYVFPNAPSANTQGLDNTYAFAGYTKQFTDRYNVQSLYDQGLTGKGQTIGIIAFGGMKKSDAYHFWKHENASTDMSRLTVKNVPNSILDPKLSGGNDAETNMDVEYAGSVAPQADIRMYWNHNSVPTLVNMINAYSLAFNENKVSAISSSWGLGSSNLLNLLKARKVLTPYYSDVLNVVLAQGALQGISEFDAAGDDGGIPYSIGGISGNHVLLNRSANSTPVMESNPWVTSVGGTTLPFSKNFGTSTKVGAMPLGQVSVAKERSWGMDYLWPAFDSRPNLIAQVPSLLSVAGSGGGGGFNKLVPTPAYQKDVSGVNTFNARNYLSNLDQPIFDSDLVHGTSTGRNYPDVSADADPMTGYMIYYPMGKINWIPSGGTSIASPQMAATAALINSQPGRKRMGFWNPQIYQLASQTDSPFHPLNDTTDNSNLYYTGQTGTVYNQASGLGTVDFAKLAQLYK</sequence>
<dbReference type="InterPro" id="IPR036852">
    <property type="entry name" value="Peptidase_S8/S53_dom_sf"/>
</dbReference>
<dbReference type="EMBL" id="AZGK01000002">
    <property type="protein sequence ID" value="KRM47277.1"/>
    <property type="molecule type" value="Genomic_DNA"/>
</dbReference>
<dbReference type="GO" id="GO:0006508">
    <property type="term" value="P:proteolysis"/>
    <property type="evidence" value="ECO:0007669"/>
    <property type="project" value="UniProtKB-KW"/>
</dbReference>
<dbReference type="GO" id="GO:0004252">
    <property type="term" value="F:serine-type endopeptidase activity"/>
    <property type="evidence" value="ECO:0007669"/>
    <property type="project" value="InterPro"/>
</dbReference>
<accession>A0A0R1YXK8</accession>
<keyword evidence="7" id="KW-0865">Zymogen</keyword>
<feature type="domain" description="Peptidase S53" evidence="8">
    <location>
        <begin position="211"/>
        <end position="642"/>
    </location>
</feature>
<dbReference type="AlphaFoldDB" id="A0A0R1YXK8"/>
<keyword evidence="4" id="KW-0378">Hydrolase</keyword>
<evidence type="ECO:0000256" key="4">
    <source>
        <dbReference type="ARBA" id="ARBA00022801"/>
    </source>
</evidence>
<reference evidence="9 10" key="1">
    <citation type="journal article" date="2015" name="Genome Announc.">
        <title>Expanding the biotechnology potential of lactobacilli through comparative genomics of 213 strains and associated genera.</title>
        <authorList>
            <person name="Sun Z."/>
            <person name="Harris H.M."/>
            <person name="McCann A."/>
            <person name="Guo C."/>
            <person name="Argimon S."/>
            <person name="Zhang W."/>
            <person name="Yang X."/>
            <person name="Jeffery I.B."/>
            <person name="Cooney J.C."/>
            <person name="Kagawa T.F."/>
            <person name="Liu W."/>
            <person name="Song Y."/>
            <person name="Salvetti E."/>
            <person name="Wrobel A."/>
            <person name="Rasinkangas P."/>
            <person name="Parkhill J."/>
            <person name="Rea M.C."/>
            <person name="O'Sullivan O."/>
            <person name="Ritari J."/>
            <person name="Douillard F.P."/>
            <person name="Paul Ross R."/>
            <person name="Yang R."/>
            <person name="Briner A.E."/>
            <person name="Felis G.E."/>
            <person name="de Vos W.M."/>
            <person name="Barrangou R."/>
            <person name="Klaenhammer T.R."/>
            <person name="Caufield P.W."/>
            <person name="Cui Y."/>
            <person name="Zhang H."/>
            <person name="O'Toole P.W."/>
        </authorList>
    </citation>
    <scope>NUCLEOTIDE SEQUENCE [LARGE SCALE GENOMIC DNA]</scope>
    <source>
        <strain evidence="9 10">DSM 5707</strain>
    </source>
</reference>
<dbReference type="SUPFAM" id="SSF54897">
    <property type="entry name" value="Protease propeptides/inhibitors"/>
    <property type="match status" value="1"/>
</dbReference>
<dbReference type="PANTHER" id="PTHR14218:SF15">
    <property type="entry name" value="TRIPEPTIDYL-PEPTIDASE 1"/>
    <property type="match status" value="1"/>
</dbReference>
<evidence type="ECO:0000313" key="9">
    <source>
        <dbReference type="EMBL" id="KRM47277.1"/>
    </source>
</evidence>
<dbReference type="InterPro" id="IPR030400">
    <property type="entry name" value="Sedolisin_dom"/>
</dbReference>
<dbReference type="InterPro" id="IPR023828">
    <property type="entry name" value="Peptidase_S8_Ser-AS"/>
</dbReference>
<dbReference type="InterPro" id="IPR050819">
    <property type="entry name" value="Tripeptidyl-peptidase_I"/>
</dbReference>
<dbReference type="Gene3D" id="3.40.50.200">
    <property type="entry name" value="Peptidase S8/S53 domain"/>
    <property type="match status" value="1"/>
</dbReference>
<dbReference type="PROSITE" id="PS00138">
    <property type="entry name" value="SUBTILASE_SER"/>
    <property type="match status" value="1"/>
</dbReference>
<dbReference type="PROSITE" id="PS51695">
    <property type="entry name" value="SEDOLISIN"/>
    <property type="match status" value="1"/>
</dbReference>
<dbReference type="Proteomes" id="UP000051957">
    <property type="component" value="Unassembled WGS sequence"/>
</dbReference>
<dbReference type="PATRIC" id="fig|1423784.4.peg.984"/>